<dbReference type="SMART" id="SM00331">
    <property type="entry name" value="PP2C_SIG"/>
    <property type="match status" value="1"/>
</dbReference>
<proteinExistence type="predicted"/>
<dbReference type="SUPFAM" id="SSF52172">
    <property type="entry name" value="CheY-like"/>
    <property type="match status" value="1"/>
</dbReference>
<dbReference type="SMART" id="SM00448">
    <property type="entry name" value="REC"/>
    <property type="match status" value="1"/>
</dbReference>
<dbReference type="CDD" id="cd16936">
    <property type="entry name" value="HATPase_RsbW-like"/>
    <property type="match status" value="1"/>
</dbReference>
<sequence length="562" mass="62182">MSEACTVLIAEDNAADRLLLSTIVSKQGHRVLVAGNGAEAVELFQQERPQLVLMDALMPVMDGFEATRQIKQLAGDELVPVIFLTSLSETEALVRALDAGGDDFLSKPYNKVILQAKLGAMLRMRALHSTVLQQRDLIVKHNEHLLTEQRVAKAVFDRIAHAGCLHAPNIRYLQSPFALFNGDLLLAAFTPSGGMNIFLGDFTGHGLPAAVGAMPLAEVFYGMTAKGFSIADVLREMNQKLKRILPVGVFCCATLLHLNLHQRVLEVWNGGLPAGVLRRKRDGTQHALISRNLPLGIVEAERFNDHCEVFAIEEGDRILLWSDGVPECSNVQGEMFGEERLRELIAASRHENLYDSVRDGLQAFSGEQQDDMSLVEIAVVDEASLPRQSMPVSGSTKQSPLDWSASFDFRASTLQAFNPLPFLMQWLLEVQELRPLAGTLHTILTEVFSNALEHGVLGLDSALKADANGFAAYYHERQQRLEQLKEGWVRLSFDHRPDQQGGALTIRVSDSGGGIPQHVLQMNTPSTPFSGRGLRLLHELADQCWREEGDGSLNIRVRWQHE</sequence>
<dbReference type="Pfam" id="PF13581">
    <property type="entry name" value="HATPase_c_2"/>
    <property type="match status" value="1"/>
</dbReference>
<evidence type="ECO:0000313" key="4">
    <source>
        <dbReference type="EMBL" id="SEK93026.1"/>
    </source>
</evidence>
<accession>A0A1H7L2U8</accession>
<dbReference type="InterPro" id="IPR036890">
    <property type="entry name" value="HATPase_C_sf"/>
</dbReference>
<dbReference type="Gene3D" id="3.60.40.10">
    <property type="entry name" value="PPM-type phosphatase domain"/>
    <property type="match status" value="1"/>
</dbReference>
<feature type="modified residue" description="4-aspartylphosphate" evidence="2">
    <location>
        <position position="55"/>
    </location>
</feature>
<dbReference type="GO" id="GO:0000160">
    <property type="term" value="P:phosphorelay signal transduction system"/>
    <property type="evidence" value="ECO:0007669"/>
    <property type="project" value="InterPro"/>
</dbReference>
<dbReference type="PANTHER" id="PTHR43156">
    <property type="entry name" value="STAGE II SPORULATION PROTEIN E-RELATED"/>
    <property type="match status" value="1"/>
</dbReference>
<keyword evidence="1" id="KW-0378">Hydrolase</keyword>
<dbReference type="RefSeq" id="WP_074866962.1">
    <property type="nucleotide sequence ID" value="NZ_FOAS01000006.1"/>
</dbReference>
<dbReference type="Pfam" id="PF07228">
    <property type="entry name" value="SpoIIE"/>
    <property type="match status" value="1"/>
</dbReference>
<dbReference type="GO" id="GO:0016791">
    <property type="term" value="F:phosphatase activity"/>
    <property type="evidence" value="ECO:0007669"/>
    <property type="project" value="TreeGrafter"/>
</dbReference>
<dbReference type="Proteomes" id="UP000185766">
    <property type="component" value="Unassembled WGS sequence"/>
</dbReference>
<dbReference type="EMBL" id="FOAS01000006">
    <property type="protein sequence ID" value="SEK93026.1"/>
    <property type="molecule type" value="Genomic_DNA"/>
</dbReference>
<gene>
    <name evidence="4" type="ORF">SAMN05216214_106154</name>
</gene>
<evidence type="ECO:0000256" key="1">
    <source>
        <dbReference type="ARBA" id="ARBA00022801"/>
    </source>
</evidence>
<dbReference type="SUPFAM" id="SSF55874">
    <property type="entry name" value="ATPase domain of HSP90 chaperone/DNA topoisomerase II/histidine kinase"/>
    <property type="match status" value="1"/>
</dbReference>
<organism evidence="4 5">
    <name type="scientific">Atopomonas hussainii</name>
    <dbReference type="NCBI Taxonomy" id="1429083"/>
    <lineage>
        <taxon>Bacteria</taxon>
        <taxon>Pseudomonadati</taxon>
        <taxon>Pseudomonadota</taxon>
        <taxon>Gammaproteobacteria</taxon>
        <taxon>Pseudomonadales</taxon>
        <taxon>Pseudomonadaceae</taxon>
        <taxon>Atopomonas</taxon>
    </lineage>
</organism>
<dbReference type="InterPro" id="IPR011006">
    <property type="entry name" value="CheY-like_superfamily"/>
</dbReference>
<dbReference type="InterPro" id="IPR001789">
    <property type="entry name" value="Sig_transdc_resp-reg_receiver"/>
</dbReference>
<dbReference type="InterPro" id="IPR003594">
    <property type="entry name" value="HATPase_dom"/>
</dbReference>
<feature type="domain" description="Response regulatory" evidence="3">
    <location>
        <begin position="6"/>
        <end position="122"/>
    </location>
</feature>
<dbReference type="Gene3D" id="3.40.50.2300">
    <property type="match status" value="1"/>
</dbReference>
<dbReference type="Pfam" id="PF00072">
    <property type="entry name" value="Response_reg"/>
    <property type="match status" value="1"/>
</dbReference>
<dbReference type="PANTHER" id="PTHR43156:SF2">
    <property type="entry name" value="STAGE II SPORULATION PROTEIN E"/>
    <property type="match status" value="1"/>
</dbReference>
<keyword evidence="5" id="KW-1185">Reference proteome</keyword>
<dbReference type="Gene3D" id="3.30.565.10">
    <property type="entry name" value="Histidine kinase-like ATPase, C-terminal domain"/>
    <property type="match status" value="1"/>
</dbReference>
<protein>
    <submittedName>
        <fullName evidence="4">Response regulator receiver domain-containing protein</fullName>
    </submittedName>
</protein>
<evidence type="ECO:0000313" key="5">
    <source>
        <dbReference type="Proteomes" id="UP000185766"/>
    </source>
</evidence>
<dbReference type="InterPro" id="IPR001932">
    <property type="entry name" value="PPM-type_phosphatase-like_dom"/>
</dbReference>
<evidence type="ECO:0000256" key="2">
    <source>
        <dbReference type="PROSITE-ProRule" id="PRU00169"/>
    </source>
</evidence>
<dbReference type="PROSITE" id="PS50110">
    <property type="entry name" value="RESPONSE_REGULATORY"/>
    <property type="match status" value="1"/>
</dbReference>
<name>A0A1H7L2U8_9GAMM</name>
<dbReference type="STRING" id="1429083.GCA_001885685_01083"/>
<reference evidence="4 5" key="1">
    <citation type="submission" date="2016-10" db="EMBL/GenBank/DDBJ databases">
        <authorList>
            <person name="de Groot N.N."/>
        </authorList>
    </citation>
    <scope>NUCLEOTIDE SEQUENCE [LARGE SCALE GENOMIC DNA]</scope>
    <source>
        <strain evidence="4 5">JCM 19513</strain>
    </source>
</reference>
<keyword evidence="2" id="KW-0597">Phosphoprotein</keyword>
<dbReference type="AlphaFoldDB" id="A0A1H7L2U8"/>
<dbReference type="InterPro" id="IPR052016">
    <property type="entry name" value="Bact_Sigma-Reg"/>
</dbReference>
<dbReference type="InterPro" id="IPR036457">
    <property type="entry name" value="PPM-type-like_dom_sf"/>
</dbReference>
<evidence type="ECO:0000259" key="3">
    <source>
        <dbReference type="PROSITE" id="PS50110"/>
    </source>
</evidence>